<dbReference type="HOGENOM" id="CLU_069356_15_12_6"/>
<dbReference type="InterPro" id="IPR009057">
    <property type="entry name" value="Homeodomain-like_sf"/>
</dbReference>
<keyword evidence="3 5" id="KW-0238">DNA-binding</keyword>
<evidence type="ECO:0000256" key="5">
    <source>
        <dbReference type="PROSITE-ProRule" id="PRU00335"/>
    </source>
</evidence>
<evidence type="ECO:0000256" key="4">
    <source>
        <dbReference type="ARBA" id="ARBA00023163"/>
    </source>
</evidence>
<keyword evidence="2" id="KW-0805">Transcription regulation</keyword>
<dbReference type="GO" id="GO:0000976">
    <property type="term" value="F:transcription cis-regulatory region binding"/>
    <property type="evidence" value="ECO:0007669"/>
    <property type="project" value="TreeGrafter"/>
</dbReference>
<proteinExistence type="predicted"/>
<dbReference type="InterPro" id="IPR050109">
    <property type="entry name" value="HTH-type_TetR-like_transc_reg"/>
</dbReference>
<dbReference type="PATRIC" id="fig|765912.4.peg.831"/>
<dbReference type="PANTHER" id="PTHR30055:SF226">
    <property type="entry name" value="HTH-TYPE TRANSCRIPTIONAL REGULATOR PKSA"/>
    <property type="match status" value="1"/>
</dbReference>
<feature type="DNA-binding region" description="H-T-H motif" evidence="5">
    <location>
        <begin position="37"/>
        <end position="56"/>
    </location>
</feature>
<dbReference type="eggNOG" id="COG1309">
    <property type="taxonomic scope" value="Bacteria"/>
</dbReference>
<dbReference type="Pfam" id="PF13977">
    <property type="entry name" value="TetR_C_6"/>
    <property type="match status" value="1"/>
</dbReference>
<evidence type="ECO:0000259" key="6">
    <source>
        <dbReference type="PROSITE" id="PS50977"/>
    </source>
</evidence>
<dbReference type="Pfam" id="PF00440">
    <property type="entry name" value="TetR_N"/>
    <property type="match status" value="1"/>
</dbReference>
<dbReference type="InterPro" id="IPR001647">
    <property type="entry name" value="HTH_TetR"/>
</dbReference>
<dbReference type="Gene3D" id="1.10.357.10">
    <property type="entry name" value="Tetracycline Repressor, domain 2"/>
    <property type="match status" value="1"/>
</dbReference>
<dbReference type="SUPFAM" id="SSF46689">
    <property type="entry name" value="Homeodomain-like"/>
    <property type="match status" value="1"/>
</dbReference>
<dbReference type="PROSITE" id="PS50977">
    <property type="entry name" value="HTH_TETR_2"/>
    <property type="match status" value="1"/>
</dbReference>
<dbReference type="InterPro" id="IPR036271">
    <property type="entry name" value="Tet_transcr_reg_TetR-rel_C_sf"/>
</dbReference>
<keyword evidence="4" id="KW-0804">Transcription</keyword>
<reference evidence="7 8" key="1">
    <citation type="submission" date="2011-09" db="EMBL/GenBank/DDBJ databases">
        <title>Complete sequence of chromosome of Thioflavicoccus mobilis 8321.</title>
        <authorList>
            <consortium name="US DOE Joint Genome Institute"/>
            <person name="Lucas S."/>
            <person name="Han J."/>
            <person name="Lapidus A."/>
            <person name="Cheng J.-F."/>
            <person name="Goodwin L."/>
            <person name="Pitluck S."/>
            <person name="Peters L."/>
            <person name="Ovchinnikova G."/>
            <person name="Lu M."/>
            <person name="Detter J.C."/>
            <person name="Han C."/>
            <person name="Tapia R."/>
            <person name="Land M."/>
            <person name="Hauser L."/>
            <person name="Kyrpides N."/>
            <person name="Ivanova N."/>
            <person name="Pagani I."/>
            <person name="Vogl K."/>
            <person name="Liu Z."/>
            <person name="Imhoff J."/>
            <person name="Thiel V."/>
            <person name="Frigaard N.-U."/>
            <person name="Bryant D."/>
            <person name="Woyke T."/>
        </authorList>
    </citation>
    <scope>NUCLEOTIDE SEQUENCE [LARGE SCALE GENOMIC DNA]</scope>
    <source>
        <strain evidence="7 8">8321</strain>
    </source>
</reference>
<sequence length="198" mass="21633">MPQPPNQSPSPRCQARRQQILDAAAACFAREGFHGASVALLSKTAGMSPGHIYHFFENKEAIVAALIERRLERSLEVARQFESAEDIFQAMIERVDLGLNEKTDPSNAALELEILAEAARNPRVAVLVQKADTVRRARFQKLIQRARQARGGDGGSDAAVTEVITALFEGLAARTISHPDLDRDALMPVLRAALQALI</sequence>
<dbReference type="InterPro" id="IPR039538">
    <property type="entry name" value="BetI_C"/>
</dbReference>
<dbReference type="STRING" id="765912.Thimo_0848"/>
<dbReference type="RefSeq" id="WP_015279830.1">
    <property type="nucleotide sequence ID" value="NC_019940.1"/>
</dbReference>
<evidence type="ECO:0000313" key="7">
    <source>
        <dbReference type="EMBL" id="AGA89684.1"/>
    </source>
</evidence>
<dbReference type="EMBL" id="CP003051">
    <property type="protein sequence ID" value="AGA89684.1"/>
    <property type="molecule type" value="Genomic_DNA"/>
</dbReference>
<dbReference type="OrthoDB" id="5816932at2"/>
<dbReference type="KEGG" id="tmb:Thimo_0848"/>
<evidence type="ECO:0000313" key="8">
    <source>
        <dbReference type="Proteomes" id="UP000010816"/>
    </source>
</evidence>
<dbReference type="PRINTS" id="PR00455">
    <property type="entry name" value="HTHTETR"/>
</dbReference>
<protein>
    <submittedName>
        <fullName evidence="7">Transcriptional regulator</fullName>
    </submittedName>
</protein>
<name>L0GWK6_9GAMM</name>
<keyword evidence="8" id="KW-1185">Reference proteome</keyword>
<dbReference type="PANTHER" id="PTHR30055">
    <property type="entry name" value="HTH-TYPE TRANSCRIPTIONAL REGULATOR RUTR"/>
    <property type="match status" value="1"/>
</dbReference>
<gene>
    <name evidence="7" type="ORF">Thimo_0848</name>
</gene>
<evidence type="ECO:0000256" key="3">
    <source>
        <dbReference type="ARBA" id="ARBA00023125"/>
    </source>
</evidence>
<dbReference type="SUPFAM" id="SSF48498">
    <property type="entry name" value="Tetracyclin repressor-like, C-terminal domain"/>
    <property type="match status" value="1"/>
</dbReference>
<dbReference type="AlphaFoldDB" id="L0GWK6"/>
<evidence type="ECO:0000256" key="1">
    <source>
        <dbReference type="ARBA" id="ARBA00022491"/>
    </source>
</evidence>
<organism evidence="7 8">
    <name type="scientific">Thioflavicoccus mobilis 8321</name>
    <dbReference type="NCBI Taxonomy" id="765912"/>
    <lineage>
        <taxon>Bacteria</taxon>
        <taxon>Pseudomonadati</taxon>
        <taxon>Pseudomonadota</taxon>
        <taxon>Gammaproteobacteria</taxon>
        <taxon>Chromatiales</taxon>
        <taxon>Chromatiaceae</taxon>
        <taxon>Thioflavicoccus</taxon>
    </lineage>
</organism>
<evidence type="ECO:0000256" key="2">
    <source>
        <dbReference type="ARBA" id="ARBA00023015"/>
    </source>
</evidence>
<keyword evidence="1" id="KW-0678">Repressor</keyword>
<dbReference type="Proteomes" id="UP000010816">
    <property type="component" value="Chromosome"/>
</dbReference>
<feature type="domain" description="HTH tetR-type" evidence="6">
    <location>
        <begin position="14"/>
        <end position="74"/>
    </location>
</feature>
<accession>L0GWK6</accession>
<dbReference type="GO" id="GO:0003700">
    <property type="term" value="F:DNA-binding transcription factor activity"/>
    <property type="evidence" value="ECO:0007669"/>
    <property type="project" value="TreeGrafter"/>
</dbReference>